<feature type="transmembrane region" description="Helical" evidence="1">
    <location>
        <begin position="7"/>
        <end position="28"/>
    </location>
</feature>
<evidence type="ECO:0000313" key="2">
    <source>
        <dbReference type="EMBL" id="AII14950.1"/>
    </source>
</evidence>
<keyword evidence="1" id="KW-0812">Transmembrane</keyword>
<keyword evidence="3" id="KW-1185">Reference proteome</keyword>
<dbReference type="SUPFAM" id="SSF54523">
    <property type="entry name" value="Pili subunits"/>
    <property type="match status" value="1"/>
</dbReference>
<gene>
    <name evidence="2" type="ORF">CIG1485E_1115</name>
</gene>
<protein>
    <recommendedName>
        <fullName evidence="4">Type II secretion system protein</fullName>
    </recommendedName>
</protein>
<dbReference type="AlphaFoldDB" id="A0A076F9Q1"/>
<dbReference type="HOGENOM" id="CLU_1599682_0_0_7"/>
<dbReference type="InterPro" id="IPR045584">
    <property type="entry name" value="Pilin-like"/>
</dbReference>
<keyword evidence="1" id="KW-0472">Membrane</keyword>
<accession>A0A076F9Q1</accession>
<dbReference type="Proteomes" id="UP000028486">
    <property type="component" value="Chromosome"/>
</dbReference>
<proteinExistence type="predicted"/>
<evidence type="ECO:0000313" key="3">
    <source>
        <dbReference type="Proteomes" id="UP000028486"/>
    </source>
</evidence>
<organism evidence="2 3">
    <name type="scientific">Campylobacter iguaniorum</name>
    <dbReference type="NCBI Taxonomy" id="1244531"/>
    <lineage>
        <taxon>Bacteria</taxon>
        <taxon>Pseudomonadati</taxon>
        <taxon>Campylobacterota</taxon>
        <taxon>Epsilonproteobacteria</taxon>
        <taxon>Campylobacterales</taxon>
        <taxon>Campylobacteraceae</taxon>
        <taxon>Campylobacter</taxon>
    </lineage>
</organism>
<evidence type="ECO:0000256" key="1">
    <source>
        <dbReference type="SAM" id="Phobius"/>
    </source>
</evidence>
<name>A0A076F9Q1_9BACT</name>
<dbReference type="EMBL" id="CP009043">
    <property type="protein sequence ID" value="AII14950.1"/>
    <property type="molecule type" value="Genomic_DNA"/>
</dbReference>
<keyword evidence="1" id="KW-1133">Transmembrane helix</keyword>
<reference evidence="3" key="1">
    <citation type="journal article" date="2014" name="Genome Announc.">
        <title>Complete Genome Sequence of Campylobacter iguaniorum Strain 1485ET, Isolated from a Bearded Dragon (Pogona vitticeps).</title>
        <authorList>
            <person name="Gilbert M.J."/>
            <person name="Miller W.G."/>
            <person name="Yee E."/>
            <person name="Kik M."/>
            <person name="Wagenaar J.A."/>
            <person name="Duim B."/>
        </authorList>
    </citation>
    <scope>NUCLEOTIDE SEQUENCE [LARGE SCALE GENOMIC DNA]</scope>
    <source>
        <strain evidence="3">1485E</strain>
    </source>
</reference>
<dbReference type="STRING" id="1244531.CIG2463D_1207"/>
<dbReference type="RefSeq" id="WP_038454534.1">
    <property type="nucleotide sequence ID" value="NZ_CP009043.1"/>
</dbReference>
<sequence length="166" mass="17817">MKKAFSILELVLAIIIIAIAVASVPALISSSLKTNSQSLLQEAVVSSSAKLSEVTASYSWANSAETTPIVDITNNYKGLGYMYNPRELKVVTPLDPVGTSGTLSVNGDSSSHNILNLNYAISASRTDNEAMFEITTTANNGEAQTIKLTNYSYNIGEPVYGYKEIR</sequence>
<evidence type="ECO:0008006" key="4">
    <source>
        <dbReference type="Google" id="ProtNLM"/>
    </source>
</evidence>
<dbReference type="KEGG" id="caj:CIG1485E_1115"/>